<feature type="compositionally biased region" description="Low complexity" evidence="1">
    <location>
        <begin position="177"/>
        <end position="191"/>
    </location>
</feature>
<name>A0A2T0AE61_RHOTO</name>
<proteinExistence type="predicted"/>
<dbReference type="EMBL" id="LCTV02000003">
    <property type="protein sequence ID" value="PRQ76288.1"/>
    <property type="molecule type" value="Genomic_DNA"/>
</dbReference>
<sequence length="383" mass="39483">MKHGAASPPTPAMGNSPRRSHSHPLAYLSSRRGIVVLAVALFGIYALFSHTAAPAPSAFVPQTIKDNWGWRAADERWDANQAIEVNRIPPKKEASVREQGGAVGAAEEVKQEKEVTWFVAEDKKANAAPANSHGSSRIDDADDELGLLSSAKEKLRDQAKAAAKQVRPFGKAPPPDSGDAGAKSGTKSSAAVDVSSGSKGQDKAADNDFDDEMAGSASFSPDEMALADAPNMAAMEDAAARAPMAALPAKWSEAKEDSTTSSQGGAVAPAGAKGDSHAAARLQDSDSGSEPPKEAPAAAAATEEKKKPLAAIAGPLSKPKKIGTGGRVVKPEAVEVAQKPAQRVGAGAKAGAVVQEEAGRRVGTGARPGAKGMGTRRRVRRWE</sequence>
<reference evidence="3 4" key="1">
    <citation type="journal article" date="2018" name="Elife">
        <title>Functional genomics of lipid metabolism in the oleaginous yeast Rhodosporidium toruloides.</title>
        <authorList>
            <person name="Coradetti S.T."/>
            <person name="Pinel D."/>
            <person name="Geiselman G."/>
            <person name="Ito M."/>
            <person name="Mondo S."/>
            <person name="Reilly M.C."/>
            <person name="Cheng Y.F."/>
            <person name="Bauer S."/>
            <person name="Grigoriev I."/>
            <person name="Gladden J.M."/>
            <person name="Simmons B.A."/>
            <person name="Brem R."/>
            <person name="Arkin A.P."/>
            <person name="Skerker J.M."/>
        </authorList>
    </citation>
    <scope>NUCLEOTIDE SEQUENCE [LARGE SCALE GENOMIC DNA]</scope>
    <source>
        <strain evidence="3 4">NBRC 0880</strain>
    </source>
</reference>
<feature type="compositionally biased region" description="Basic residues" evidence="1">
    <location>
        <begin position="374"/>
        <end position="383"/>
    </location>
</feature>
<evidence type="ECO:0000256" key="2">
    <source>
        <dbReference type="SAM" id="Phobius"/>
    </source>
</evidence>
<organism evidence="3 4">
    <name type="scientific">Rhodotorula toruloides</name>
    <name type="common">Yeast</name>
    <name type="synonym">Rhodosporidium toruloides</name>
    <dbReference type="NCBI Taxonomy" id="5286"/>
    <lineage>
        <taxon>Eukaryota</taxon>
        <taxon>Fungi</taxon>
        <taxon>Dikarya</taxon>
        <taxon>Basidiomycota</taxon>
        <taxon>Pucciniomycotina</taxon>
        <taxon>Microbotryomycetes</taxon>
        <taxon>Sporidiobolales</taxon>
        <taxon>Sporidiobolaceae</taxon>
        <taxon>Rhodotorula</taxon>
    </lineage>
</organism>
<feature type="region of interest" description="Disordered" evidence="1">
    <location>
        <begin position="358"/>
        <end position="383"/>
    </location>
</feature>
<feature type="compositionally biased region" description="Low complexity" evidence="1">
    <location>
        <begin position="227"/>
        <end position="249"/>
    </location>
</feature>
<protein>
    <submittedName>
        <fullName evidence="3">Uncharacterized protein</fullName>
    </submittedName>
</protein>
<comment type="caution">
    <text evidence="3">The sequence shown here is derived from an EMBL/GenBank/DDBJ whole genome shotgun (WGS) entry which is preliminary data.</text>
</comment>
<accession>A0A2T0AE61</accession>
<keyword evidence="2" id="KW-0472">Membrane</keyword>
<keyword evidence="2" id="KW-0812">Transmembrane</keyword>
<gene>
    <name evidence="3" type="ORF">AAT19DRAFT_13310</name>
</gene>
<keyword evidence="2" id="KW-1133">Transmembrane helix</keyword>
<evidence type="ECO:0000313" key="3">
    <source>
        <dbReference type="EMBL" id="PRQ76288.1"/>
    </source>
</evidence>
<dbReference type="OrthoDB" id="2529144at2759"/>
<dbReference type="Proteomes" id="UP000239560">
    <property type="component" value="Unassembled WGS sequence"/>
</dbReference>
<feature type="region of interest" description="Disordered" evidence="1">
    <location>
        <begin position="153"/>
        <end position="325"/>
    </location>
</feature>
<feature type="region of interest" description="Disordered" evidence="1">
    <location>
        <begin position="1"/>
        <end position="23"/>
    </location>
</feature>
<evidence type="ECO:0000256" key="1">
    <source>
        <dbReference type="SAM" id="MobiDB-lite"/>
    </source>
</evidence>
<evidence type="ECO:0000313" key="4">
    <source>
        <dbReference type="Proteomes" id="UP000239560"/>
    </source>
</evidence>
<feature type="transmembrane region" description="Helical" evidence="2">
    <location>
        <begin position="34"/>
        <end position="53"/>
    </location>
</feature>
<dbReference type="AlphaFoldDB" id="A0A2T0AE61"/>